<dbReference type="EMBL" id="BQNJ01000001">
    <property type="protein sequence ID" value="GKH01035.1"/>
    <property type="molecule type" value="Genomic_DNA"/>
</dbReference>
<accession>A0AA37JM41</accession>
<name>A0AA37JM41_9FIRM</name>
<dbReference type="SUPFAM" id="SSF52540">
    <property type="entry name" value="P-loop containing nucleoside triphosphate hydrolases"/>
    <property type="match status" value="1"/>
</dbReference>
<keyword evidence="1" id="KW-0418">Kinase</keyword>
<protein>
    <submittedName>
        <fullName evidence="1">Nucleoside kinase</fullName>
    </submittedName>
</protein>
<evidence type="ECO:0000313" key="1">
    <source>
        <dbReference type="EMBL" id="GKH01035.1"/>
    </source>
</evidence>
<dbReference type="AlphaFoldDB" id="A0AA37JM41"/>
<dbReference type="Pfam" id="PF13238">
    <property type="entry name" value="AAA_18"/>
    <property type="match status" value="1"/>
</dbReference>
<dbReference type="InterPro" id="IPR027417">
    <property type="entry name" value="P-loop_NTPase"/>
</dbReference>
<proteinExistence type="predicted"/>
<evidence type="ECO:0000313" key="2">
    <source>
        <dbReference type="Proteomes" id="UP001055091"/>
    </source>
</evidence>
<organism evidence="1 2">
    <name type="scientific">Hungatella hathewayi</name>
    <dbReference type="NCBI Taxonomy" id="154046"/>
    <lineage>
        <taxon>Bacteria</taxon>
        <taxon>Bacillati</taxon>
        <taxon>Bacillota</taxon>
        <taxon>Clostridia</taxon>
        <taxon>Lachnospirales</taxon>
        <taxon>Lachnospiraceae</taxon>
        <taxon>Hungatella</taxon>
    </lineage>
</organism>
<sequence>MIAICPKCQNYKWDKEVVNDTIRCPKCGMTWQFKKRPLYILAGCSGVGKTSTGMALQKMSQEFVVLDSDIFYNIMAHETEEDEYERVEQIQSLSSNISQAGKSVVWTMAGNIDKLNKTYSSRFFSEIKVLALTCTSTELRRRMTEGRGISDEEWLKGSSDYNEYLRTHTKLDETEFDSIDITNFTPEEAANKVLAWLHN</sequence>
<dbReference type="GO" id="GO:0016301">
    <property type="term" value="F:kinase activity"/>
    <property type="evidence" value="ECO:0007669"/>
    <property type="project" value="UniProtKB-KW"/>
</dbReference>
<comment type="caution">
    <text evidence="1">The sequence shown here is derived from an EMBL/GenBank/DDBJ whole genome shotgun (WGS) entry which is preliminary data.</text>
</comment>
<gene>
    <name evidence="1" type="ORF">CE91St55_30160</name>
</gene>
<dbReference type="Proteomes" id="UP001055091">
    <property type="component" value="Unassembled WGS sequence"/>
</dbReference>
<dbReference type="Gene3D" id="3.40.50.300">
    <property type="entry name" value="P-loop containing nucleotide triphosphate hydrolases"/>
    <property type="match status" value="1"/>
</dbReference>
<dbReference type="RefSeq" id="WP_118043006.1">
    <property type="nucleotide sequence ID" value="NZ_BQNJ01000001.1"/>
</dbReference>
<keyword evidence="1" id="KW-0808">Transferase</keyword>
<reference evidence="1" key="1">
    <citation type="submission" date="2022-01" db="EMBL/GenBank/DDBJ databases">
        <title>Novel bile acid biosynthetic pathways are enriched in the microbiome of centenarians.</title>
        <authorList>
            <person name="Sato Y."/>
            <person name="Atarashi K."/>
            <person name="Plichta R.D."/>
            <person name="Arai Y."/>
            <person name="Sasajima S."/>
            <person name="Kearney M.S."/>
            <person name="Suda W."/>
            <person name="Takeshita K."/>
            <person name="Sasaki T."/>
            <person name="Okamoto S."/>
            <person name="Skelly N.A."/>
            <person name="Okamura Y."/>
            <person name="Vlamakis H."/>
            <person name="Li Y."/>
            <person name="Tanoue T."/>
            <person name="Takei H."/>
            <person name="Nittono H."/>
            <person name="Narushima S."/>
            <person name="Irie J."/>
            <person name="Itoh H."/>
            <person name="Moriya K."/>
            <person name="Sugiura Y."/>
            <person name="Suematsu M."/>
            <person name="Moritoki N."/>
            <person name="Shibata S."/>
            <person name="Littman R.D."/>
            <person name="Fischbach A.M."/>
            <person name="Uwamino Y."/>
            <person name="Inoue T."/>
            <person name="Honda A."/>
            <person name="Hattori M."/>
            <person name="Murai T."/>
            <person name="Xavier J.R."/>
            <person name="Hirose N."/>
            <person name="Honda K."/>
        </authorList>
    </citation>
    <scope>NUCLEOTIDE SEQUENCE</scope>
    <source>
        <strain evidence="1">CE91-St55</strain>
    </source>
</reference>